<gene>
    <name evidence="1" type="ORF">IE53DRAFT_380134</name>
</gene>
<dbReference type="Proteomes" id="UP000245626">
    <property type="component" value="Unassembled WGS sequence"/>
</dbReference>
<organism evidence="1 2">
    <name type="scientific">Violaceomyces palustris</name>
    <dbReference type="NCBI Taxonomy" id="1673888"/>
    <lineage>
        <taxon>Eukaryota</taxon>
        <taxon>Fungi</taxon>
        <taxon>Dikarya</taxon>
        <taxon>Basidiomycota</taxon>
        <taxon>Ustilaginomycotina</taxon>
        <taxon>Ustilaginomycetes</taxon>
        <taxon>Violaceomycetales</taxon>
        <taxon>Violaceomycetaceae</taxon>
        <taxon>Violaceomyces</taxon>
    </lineage>
</organism>
<proteinExistence type="predicted"/>
<evidence type="ECO:0000313" key="1">
    <source>
        <dbReference type="EMBL" id="PWN49975.1"/>
    </source>
</evidence>
<reference evidence="1 2" key="1">
    <citation type="journal article" date="2018" name="Mol. Biol. Evol.">
        <title>Broad Genomic Sampling Reveals a Smut Pathogenic Ancestry of the Fungal Clade Ustilaginomycotina.</title>
        <authorList>
            <person name="Kijpornyongpan T."/>
            <person name="Mondo S.J."/>
            <person name="Barry K."/>
            <person name="Sandor L."/>
            <person name="Lee J."/>
            <person name="Lipzen A."/>
            <person name="Pangilinan J."/>
            <person name="LaButti K."/>
            <person name="Hainaut M."/>
            <person name="Henrissat B."/>
            <person name="Grigoriev I.V."/>
            <person name="Spatafora J.W."/>
            <person name="Aime M.C."/>
        </authorList>
    </citation>
    <scope>NUCLEOTIDE SEQUENCE [LARGE SCALE GENOMIC DNA]</scope>
    <source>
        <strain evidence="1 2">SA 807</strain>
    </source>
</reference>
<name>A0ACD0NVW1_9BASI</name>
<sequence length="477" mass="53042">MGKTIHYATSDADADVRLPSGLSPGNWANLVWLPTVSIHIFVVMIIPTIIFWEYLTNFPSELNVWMRIFKPNPHVKFGRQISRAFLPWATLFLRYVSLIFGISAVLFQWGTIWDGTACGILWPVFLSTSIIMSSATAATLGWRAAIISKSAMSSRIQYNILRSIVWFMLLCQVVGQIVGWKLTPRIAPTDAINGQCQANNDIDYGNAAGKTNYYMRSRLPLVGSLSVSLAYDFGITVITIVSLVKLMRNGSTRSKLARVLVDNTIRYFISILLCAAFALVWYYKYGDGNAIELVSAIGATICLRMLFSEQSFAVKASATEVILEREAMRKRMHCRACGALAEHQERAGGLTDIEAIDVIPEGRTLGRPMEDTSRAAQVTQRTANDVRIRNWVDRVEEAAPETGSEALKGDADSYNHTLACPELNQLSRPADLSSPGLLRRTLGRGRRRAKSLETPRHAASTDTRDENDEKGFTHTVR</sequence>
<keyword evidence="2" id="KW-1185">Reference proteome</keyword>
<dbReference type="EMBL" id="KZ819984">
    <property type="protein sequence ID" value="PWN49975.1"/>
    <property type="molecule type" value="Genomic_DNA"/>
</dbReference>
<evidence type="ECO:0000313" key="2">
    <source>
        <dbReference type="Proteomes" id="UP000245626"/>
    </source>
</evidence>
<accession>A0ACD0NVW1</accession>
<protein>
    <submittedName>
        <fullName evidence="1">Uncharacterized protein</fullName>
    </submittedName>
</protein>